<evidence type="ECO:0000256" key="7">
    <source>
        <dbReference type="ARBA" id="ARBA00022932"/>
    </source>
</evidence>
<comment type="similarity">
    <text evidence="2">Belongs to the DNA polymerase delta/II small subunit family.</text>
</comment>
<keyword evidence="6" id="KW-0235">DNA replication</keyword>
<evidence type="ECO:0000256" key="4">
    <source>
        <dbReference type="ARBA" id="ARBA00022679"/>
    </source>
</evidence>
<dbReference type="PANTHER" id="PTHR10416">
    <property type="entry name" value="DNA POLYMERASE DELTA SUBUNIT 2"/>
    <property type="match status" value="1"/>
</dbReference>
<evidence type="ECO:0000256" key="2">
    <source>
        <dbReference type="ARBA" id="ARBA00006035"/>
    </source>
</evidence>
<sequence length="461" mass="51646">MTMDQEVGRREAVRSTDSDKALLYTLNKNNRNYDKQYASIYTARANKLKPRLIEKCSEKWKGEKINGIPVSHTEKVLNISSNKATWCVGTVFCDLKYKPNILKDVSESMYGGPVVKKLDGTYADRESDQLMLEDESGRIALDGELIDKVLLVTGCIVGVLGMEINPGIFTVVDVVYPEPGLQKPRILSNHRIALVSGLGINGDDLDLSRLELLKEFLTGELLENEAQESSIAKLIIAGNSIKVGDLNKIQQDAKNKFKATYASNYNATAVSQLDNFIHDVIQSIPVDVLPGAEDPAEIALPQQPLHKAFFNSSRKFIGNRLNTKTNPQWWNFAGTEILGTSGENIDDIFKYVVPNDYHIDEDGCENSRIKIIESTIRWQHILPTAPDTLWCYPYQDNDPFVLESTPHVYFVGNQPRFESKDIILDNGFKVKLLSLPRFDQTGEVVILDLNDLSTNLVSFSV</sequence>
<keyword evidence="4" id="KW-0808">Transferase</keyword>
<keyword evidence="5" id="KW-0548">Nucleotidyltransferase</keyword>
<dbReference type="AlphaFoldDB" id="A0A1B2JAD1"/>
<name>A0A1B2JAD1_PICPA</name>
<accession>A0A1B2JAD1</accession>
<dbReference type="GO" id="GO:0003677">
    <property type="term" value="F:DNA binding"/>
    <property type="evidence" value="ECO:0007669"/>
    <property type="project" value="InterPro"/>
</dbReference>
<dbReference type="InterPro" id="IPR024826">
    <property type="entry name" value="DNA_pol_delta/II_ssu"/>
</dbReference>
<dbReference type="EC" id="2.7.7.7" evidence="3"/>
<dbReference type="Pfam" id="PF04042">
    <property type="entry name" value="DNA_pol_E_B"/>
    <property type="match status" value="1"/>
</dbReference>
<evidence type="ECO:0000256" key="3">
    <source>
        <dbReference type="ARBA" id="ARBA00012417"/>
    </source>
</evidence>
<dbReference type="CDD" id="cd07387">
    <property type="entry name" value="MPP_PolD2_C"/>
    <property type="match status" value="1"/>
</dbReference>
<dbReference type="OrthoDB" id="3763at2759"/>
<dbReference type="GO" id="GO:0003887">
    <property type="term" value="F:DNA-directed DNA polymerase activity"/>
    <property type="evidence" value="ECO:0007669"/>
    <property type="project" value="UniProtKB-KW"/>
</dbReference>
<dbReference type="Gene3D" id="2.40.50.430">
    <property type="match status" value="1"/>
</dbReference>
<proteinExistence type="inferred from homology"/>
<dbReference type="GO" id="GO:0006281">
    <property type="term" value="P:DNA repair"/>
    <property type="evidence" value="ECO:0007669"/>
    <property type="project" value="UniProtKB-ARBA"/>
</dbReference>
<dbReference type="FunFam" id="2.40.50.430:FF:000002">
    <property type="entry name" value="DNA polymerase delta subunit"/>
    <property type="match status" value="1"/>
</dbReference>
<evidence type="ECO:0000256" key="6">
    <source>
        <dbReference type="ARBA" id="ARBA00022705"/>
    </source>
</evidence>
<evidence type="ECO:0000313" key="13">
    <source>
        <dbReference type="Proteomes" id="UP000094565"/>
    </source>
</evidence>
<keyword evidence="13" id="KW-1185">Reference proteome</keyword>
<evidence type="ECO:0000256" key="5">
    <source>
        <dbReference type="ARBA" id="ARBA00022695"/>
    </source>
</evidence>
<dbReference type="Proteomes" id="UP000094565">
    <property type="component" value="Chromosome 2"/>
</dbReference>
<dbReference type="GO" id="GO:0043625">
    <property type="term" value="C:delta DNA polymerase complex"/>
    <property type="evidence" value="ECO:0007669"/>
    <property type="project" value="TreeGrafter"/>
</dbReference>
<comment type="subcellular location">
    <subcellularLocation>
        <location evidence="1">Nucleus</location>
    </subcellularLocation>
</comment>
<keyword evidence="8" id="KW-0539">Nucleus</keyword>
<dbReference type="GO" id="GO:0006273">
    <property type="term" value="P:lagging strand elongation"/>
    <property type="evidence" value="ECO:0007669"/>
    <property type="project" value="UniProtKB-ARBA"/>
</dbReference>
<organism evidence="12 13">
    <name type="scientific">Komagataella pastoris</name>
    <name type="common">Yeast</name>
    <name type="synonym">Pichia pastoris</name>
    <dbReference type="NCBI Taxonomy" id="4922"/>
    <lineage>
        <taxon>Eukaryota</taxon>
        <taxon>Fungi</taxon>
        <taxon>Dikarya</taxon>
        <taxon>Ascomycota</taxon>
        <taxon>Saccharomycotina</taxon>
        <taxon>Pichiomycetes</taxon>
        <taxon>Pichiales</taxon>
        <taxon>Pichiaceae</taxon>
        <taxon>Komagataella</taxon>
    </lineage>
</organism>
<reference evidence="12 13" key="1">
    <citation type="submission" date="2016-02" db="EMBL/GenBank/DDBJ databases">
        <title>Comparative genomic and transcriptomic foundation for Pichia pastoris.</title>
        <authorList>
            <person name="Love K.R."/>
            <person name="Shah K.A."/>
            <person name="Whittaker C.A."/>
            <person name="Wu J."/>
            <person name="Bartlett M.C."/>
            <person name="Ma D."/>
            <person name="Leeson R.L."/>
            <person name="Priest M."/>
            <person name="Young S.K."/>
            <person name="Love J.C."/>
        </authorList>
    </citation>
    <scope>NUCLEOTIDE SEQUENCE [LARGE SCALE GENOMIC DNA]</scope>
    <source>
        <strain evidence="12 13">ATCC 28485</strain>
    </source>
</reference>
<dbReference type="InterPro" id="IPR040663">
    <property type="entry name" value="DNA_pol_D_N"/>
</dbReference>
<gene>
    <name evidence="12" type="primary">POL31</name>
    <name evidence="12" type="ORF">ATY40_BA7502786</name>
</gene>
<evidence type="ECO:0000256" key="1">
    <source>
        <dbReference type="ARBA" id="ARBA00004123"/>
    </source>
</evidence>
<dbReference type="InterPro" id="IPR007185">
    <property type="entry name" value="DNA_pol_a/d/e_bsu"/>
</dbReference>
<feature type="domain" description="DNA polymerase delta subunit OB-fold" evidence="11">
    <location>
        <begin position="36"/>
        <end position="174"/>
    </location>
</feature>
<comment type="catalytic activity">
    <reaction evidence="9">
        <text>DNA(n) + a 2'-deoxyribonucleoside 5'-triphosphate = DNA(n+1) + diphosphate</text>
        <dbReference type="Rhea" id="RHEA:22508"/>
        <dbReference type="Rhea" id="RHEA-COMP:17339"/>
        <dbReference type="Rhea" id="RHEA-COMP:17340"/>
        <dbReference type="ChEBI" id="CHEBI:33019"/>
        <dbReference type="ChEBI" id="CHEBI:61560"/>
        <dbReference type="ChEBI" id="CHEBI:173112"/>
        <dbReference type="EC" id="2.7.7.7"/>
    </reaction>
</comment>
<dbReference type="EMBL" id="CP014585">
    <property type="protein sequence ID" value="ANZ74969.1"/>
    <property type="molecule type" value="Genomic_DNA"/>
</dbReference>
<evidence type="ECO:0000259" key="11">
    <source>
        <dbReference type="Pfam" id="PF18018"/>
    </source>
</evidence>
<evidence type="ECO:0000313" key="12">
    <source>
        <dbReference type="EMBL" id="ANZ74969.1"/>
    </source>
</evidence>
<protein>
    <recommendedName>
        <fullName evidence="3">DNA-directed DNA polymerase</fullName>
        <ecNumber evidence="3">2.7.7.7</ecNumber>
    </recommendedName>
</protein>
<evidence type="ECO:0000256" key="9">
    <source>
        <dbReference type="ARBA" id="ARBA00049244"/>
    </source>
</evidence>
<evidence type="ECO:0000259" key="10">
    <source>
        <dbReference type="Pfam" id="PF04042"/>
    </source>
</evidence>
<dbReference type="PANTHER" id="PTHR10416:SF0">
    <property type="entry name" value="DNA POLYMERASE DELTA SUBUNIT 2"/>
    <property type="match status" value="1"/>
</dbReference>
<evidence type="ECO:0000256" key="8">
    <source>
        <dbReference type="ARBA" id="ARBA00023242"/>
    </source>
</evidence>
<dbReference type="InterPro" id="IPR041863">
    <property type="entry name" value="PolD2_C"/>
</dbReference>
<feature type="domain" description="DNA polymerase alpha/delta/epsilon subunit B" evidence="10">
    <location>
        <begin position="192"/>
        <end position="417"/>
    </location>
</feature>
<dbReference type="Gene3D" id="3.60.21.50">
    <property type="match status" value="1"/>
</dbReference>
<keyword evidence="7" id="KW-0239">DNA-directed DNA polymerase</keyword>
<dbReference type="Pfam" id="PF18018">
    <property type="entry name" value="DNA_pol_D_N"/>
    <property type="match status" value="1"/>
</dbReference>